<dbReference type="InterPro" id="IPR003352">
    <property type="entry name" value="PTS_EIIC"/>
</dbReference>
<keyword evidence="4 8" id="KW-0762">Sugar transport</keyword>
<dbReference type="InterPro" id="IPR004501">
    <property type="entry name" value="PTS_EIIC_3"/>
</dbReference>
<dbReference type="RefSeq" id="WP_202779062.1">
    <property type="nucleotide sequence ID" value="NZ_CP065425.1"/>
</dbReference>
<protein>
    <recommendedName>
        <fullName evidence="8">Permease IIC component</fullName>
    </recommendedName>
</protein>
<dbReference type="InterPro" id="IPR051088">
    <property type="entry name" value="PTS_Sugar-EIIC/EIIB"/>
</dbReference>
<feature type="transmembrane region" description="Helical" evidence="9">
    <location>
        <begin position="71"/>
        <end position="91"/>
    </location>
</feature>
<dbReference type="PIRSF" id="PIRSF006351">
    <property type="entry name" value="PTS_EIIC-Cellobiose"/>
    <property type="match status" value="1"/>
</dbReference>
<evidence type="ECO:0000313" key="12">
    <source>
        <dbReference type="Proteomes" id="UP000595691"/>
    </source>
</evidence>
<keyword evidence="12" id="KW-1185">Reference proteome</keyword>
<dbReference type="Pfam" id="PF02378">
    <property type="entry name" value="PTS_EIIC"/>
    <property type="match status" value="1"/>
</dbReference>
<comment type="function">
    <text evidence="8">The phosphoenolpyruvate-dependent sugar phosphotransferase system (PTS), a major carbohydrate active -transport system, catalyzes the phosphorylation of incoming sugar substrates concomitant with their translocation across the cell membrane.</text>
</comment>
<evidence type="ECO:0000256" key="9">
    <source>
        <dbReference type="SAM" id="Phobius"/>
    </source>
</evidence>
<dbReference type="Proteomes" id="UP000595691">
    <property type="component" value="Chromosome"/>
</dbReference>
<feature type="transmembrane region" description="Helical" evidence="9">
    <location>
        <begin position="391"/>
        <end position="413"/>
    </location>
</feature>
<feature type="transmembrane region" description="Helical" evidence="9">
    <location>
        <begin position="285"/>
        <end position="307"/>
    </location>
</feature>
<evidence type="ECO:0000256" key="2">
    <source>
        <dbReference type="ARBA" id="ARBA00022448"/>
    </source>
</evidence>
<evidence type="ECO:0000313" key="11">
    <source>
        <dbReference type="EMBL" id="QQZ10118.1"/>
    </source>
</evidence>
<reference evidence="11 12" key="1">
    <citation type="submission" date="2020-11" db="EMBL/GenBank/DDBJ databases">
        <title>Taxonomic evaluation of the Bacillus sporothermodurans group of bacteria based on whole genome sequences.</title>
        <authorList>
            <person name="Fiedler G."/>
            <person name="Herbstmann A.-D."/>
            <person name="Doll E."/>
            <person name="Wenning M."/>
            <person name="Brinks E."/>
            <person name="Kabisch J."/>
            <person name="Breitenwieser F."/>
            <person name="Lappann M."/>
            <person name="Boehnlein C."/>
            <person name="Franz C."/>
        </authorList>
    </citation>
    <scope>NUCLEOTIDE SEQUENCE [LARGE SCALE GENOMIC DNA]</scope>
    <source>
        <strain evidence="11 12">JCM 19841</strain>
    </source>
</reference>
<dbReference type="PROSITE" id="PS51105">
    <property type="entry name" value="PTS_EIIC_TYPE_3"/>
    <property type="match status" value="1"/>
</dbReference>
<keyword evidence="2 8" id="KW-0813">Transport</keyword>
<evidence type="ECO:0000256" key="5">
    <source>
        <dbReference type="ARBA" id="ARBA00022692"/>
    </source>
</evidence>
<evidence type="ECO:0000256" key="1">
    <source>
        <dbReference type="ARBA" id="ARBA00004651"/>
    </source>
</evidence>
<evidence type="ECO:0000256" key="8">
    <source>
        <dbReference type="PIRNR" id="PIRNR006351"/>
    </source>
</evidence>
<dbReference type="PANTHER" id="PTHR33989">
    <property type="match status" value="1"/>
</dbReference>
<evidence type="ECO:0000256" key="4">
    <source>
        <dbReference type="ARBA" id="ARBA00022597"/>
    </source>
</evidence>
<feature type="domain" description="PTS EIIC type-3" evidence="10">
    <location>
        <begin position="8"/>
        <end position="413"/>
    </location>
</feature>
<keyword evidence="5 9" id="KW-0812">Transmembrane</keyword>
<name>A0ABX7E339_9BACI</name>
<dbReference type="InterPro" id="IPR004796">
    <property type="entry name" value="PTS_IIC_cello"/>
</dbReference>
<feature type="transmembrane region" description="Helical" evidence="9">
    <location>
        <begin position="98"/>
        <end position="119"/>
    </location>
</feature>
<sequence>MDRIMRFLEKYLLPFANKLGSQRHLLAVRNGLISTLPLTIVGSFFVIFLNLPFEGYEQWIEPYRATLDIPFRFTVGIMALYAAFGVGSFLAQSYKVDQLSAGMLSVLAFIISTVVPVQVKEPVEGVIDAGRWISIGSLSSTSLFGAIVTALIAVEIYRFMIQKNITIKLPDSVPPAVAKSFSALLPTLVIMLLCWGVRYGLHFDINSVITYIVSPLKSLLVGNSLIGGLLTIFMIQLFWSFGIHGEAILGPIIRPMWDSAILENMEAFSSNGNAHDLPNIFTEQFFQWFVQIGGSGSTLALALLFLISRAKFLKQLGKLTIVPGIFNINEPIVFGAPIVMNPFLIIPFILCPMILSVITYFATISGLVPMMMAKLPFTVLGPIGSLISTNWSIAACILTIVNFVISLLIYYPFFKMFEKQQLQVEAQNEQRAG</sequence>
<evidence type="ECO:0000256" key="6">
    <source>
        <dbReference type="ARBA" id="ARBA00022989"/>
    </source>
</evidence>
<comment type="subcellular location">
    <subcellularLocation>
        <location evidence="1">Cell membrane</location>
        <topology evidence="1">Multi-pass membrane protein</topology>
    </subcellularLocation>
</comment>
<accession>A0ABX7E339</accession>
<dbReference type="EMBL" id="CP065425">
    <property type="protein sequence ID" value="QQZ10118.1"/>
    <property type="molecule type" value="Genomic_DNA"/>
</dbReference>
<keyword evidence="3 8" id="KW-1003">Cell membrane</keyword>
<feature type="transmembrane region" description="Helical" evidence="9">
    <location>
        <begin position="31"/>
        <end position="51"/>
    </location>
</feature>
<dbReference type="PANTHER" id="PTHR33989:SF11">
    <property type="entry name" value="LICHENAN PERMEASE IIC COMPONENT"/>
    <property type="match status" value="1"/>
</dbReference>
<evidence type="ECO:0000259" key="10">
    <source>
        <dbReference type="PROSITE" id="PS51105"/>
    </source>
</evidence>
<evidence type="ECO:0000256" key="3">
    <source>
        <dbReference type="ARBA" id="ARBA00022475"/>
    </source>
</evidence>
<evidence type="ECO:0000256" key="7">
    <source>
        <dbReference type="ARBA" id="ARBA00023136"/>
    </source>
</evidence>
<feature type="transmembrane region" description="Helical" evidence="9">
    <location>
        <begin position="219"/>
        <end position="239"/>
    </location>
</feature>
<organism evidence="11 12">
    <name type="scientific">Heyndrickxia vini</name>
    <dbReference type="NCBI Taxonomy" id="1476025"/>
    <lineage>
        <taxon>Bacteria</taxon>
        <taxon>Bacillati</taxon>
        <taxon>Bacillota</taxon>
        <taxon>Bacilli</taxon>
        <taxon>Bacillales</taxon>
        <taxon>Bacillaceae</taxon>
        <taxon>Heyndrickxia</taxon>
    </lineage>
</organism>
<keyword evidence="6 9" id="KW-1133">Transmembrane helix</keyword>
<keyword evidence="7 8" id="KW-0472">Membrane</keyword>
<gene>
    <name evidence="11" type="ORF">I5776_03930</name>
</gene>
<feature type="transmembrane region" description="Helical" evidence="9">
    <location>
        <begin position="131"/>
        <end position="154"/>
    </location>
</feature>
<dbReference type="NCBIfam" id="TIGR00410">
    <property type="entry name" value="lacE"/>
    <property type="match status" value="1"/>
</dbReference>
<feature type="transmembrane region" description="Helical" evidence="9">
    <location>
        <begin position="343"/>
        <end position="371"/>
    </location>
</feature>
<proteinExistence type="predicted"/>